<evidence type="ECO:0000256" key="1">
    <source>
        <dbReference type="ARBA" id="ARBA00008889"/>
    </source>
</evidence>
<accession>A0A8F0WFU5</accession>
<reference evidence="2" key="1">
    <citation type="journal article" date="2021" name="Ecol Indic">
        <title>Morphological and molecular identification reveals that waters from an isolated oasis in Tamanrasset (extreme South of Algerian Sahara) are colonized by opportunistic and pollution-tolerant diatom species.</title>
        <authorList>
            <person name="Gastineau R."/>
            <person name="Hamedi C."/>
            <person name="Baba Hamed M.B."/>
            <person name="Abi-Ayad S.-M.E.-A."/>
            <person name="Bak M."/>
            <person name="Lemieux C."/>
            <person name="Turmel M."/>
            <person name="Dobosz S."/>
            <person name="Wrobel R.J."/>
            <person name="Kierzek A."/>
            <person name="Lange-Bertalot H."/>
            <person name="Witkowski A."/>
        </authorList>
    </citation>
    <scope>NUCLEOTIDE SEQUENCE</scope>
    <source>
        <strain evidence="2">SZCZR1828</strain>
    </source>
</reference>
<dbReference type="GeneID" id="67123376"/>
<protein>
    <submittedName>
        <fullName evidence="2">Uncharacterized protein</fullName>
    </submittedName>
</protein>
<dbReference type="SUPFAM" id="SSF160369">
    <property type="entry name" value="Ribosomal protein L10-like"/>
    <property type="match status" value="1"/>
</dbReference>
<dbReference type="InterPro" id="IPR043141">
    <property type="entry name" value="Ribosomal_uL10-like_sf"/>
</dbReference>
<proteinExistence type="inferred from homology"/>
<evidence type="ECO:0000313" key="2">
    <source>
        <dbReference type="EMBL" id="QWM93256.1"/>
    </source>
</evidence>
<dbReference type="AlphaFoldDB" id="A0A8F0WFU5"/>
<sequence length="156" mass="18400">MDFNTKSYQSIKLKKFFKTNDFFFLFHSAKLDLNQWTQTEQNLKKLKLKYLKLLNGTTLKLFKDSIYKNLSSVICGFVLFLNSNFKTAELQLKSVKKDLKLSFELISVKLNNKIYSTSQIKGLNTFSYKKNVFNLYNSFDRHLKTSYLLTKKVISK</sequence>
<geneLocation type="mitochondrion" evidence="2"/>
<organism evidence="2">
    <name type="scientific">Nitzschia supralitorea</name>
    <dbReference type="NCBI Taxonomy" id="303403"/>
    <lineage>
        <taxon>Eukaryota</taxon>
        <taxon>Sar</taxon>
        <taxon>Stramenopiles</taxon>
        <taxon>Ochrophyta</taxon>
        <taxon>Bacillariophyta</taxon>
        <taxon>Bacillariophyceae</taxon>
        <taxon>Bacillariophycidae</taxon>
        <taxon>Bacillariales</taxon>
        <taxon>Bacillariaceae</taxon>
        <taxon>Nitzschia</taxon>
    </lineage>
</organism>
<gene>
    <name evidence="2" type="primary">orf156a</name>
</gene>
<dbReference type="EMBL" id="MT383639">
    <property type="protein sequence ID" value="QWM93256.1"/>
    <property type="molecule type" value="Genomic_DNA"/>
</dbReference>
<dbReference type="Gene3D" id="3.30.70.1730">
    <property type="match status" value="1"/>
</dbReference>
<name>A0A8F0WFU5_9STRA</name>
<dbReference type="RefSeq" id="YP_010133766.1">
    <property type="nucleotide sequence ID" value="NC_056788.1"/>
</dbReference>
<keyword evidence="2" id="KW-0496">Mitochondrion</keyword>
<comment type="similarity">
    <text evidence="1">Belongs to the universal ribosomal protein uL10 family.</text>
</comment>